<proteinExistence type="predicted"/>
<dbReference type="PANTHER" id="PTHR12663">
    <property type="entry name" value="ANDROGEN INDUCED INHIBITOR OF PROLIFERATION AS3 / PDS5-RELATED"/>
    <property type="match status" value="1"/>
</dbReference>
<evidence type="ECO:0000256" key="1">
    <source>
        <dbReference type="ARBA" id="ARBA00004123"/>
    </source>
</evidence>
<evidence type="ECO:0008006" key="12">
    <source>
        <dbReference type="Google" id="ProtNLM"/>
    </source>
</evidence>
<keyword evidence="9" id="KW-0472">Membrane</keyword>
<dbReference type="GO" id="GO:0051301">
    <property type="term" value="P:cell division"/>
    <property type="evidence" value="ECO:0007669"/>
    <property type="project" value="UniProtKB-KW"/>
</dbReference>
<comment type="subcellular location">
    <subcellularLocation>
        <location evidence="1">Nucleus</location>
    </subcellularLocation>
</comment>
<dbReference type="GO" id="GO:0035825">
    <property type="term" value="P:homologous recombination"/>
    <property type="evidence" value="ECO:0007669"/>
    <property type="project" value="UniProtKB-ARBA"/>
</dbReference>
<evidence type="ECO:0000256" key="6">
    <source>
        <dbReference type="ARBA" id="ARBA00023242"/>
    </source>
</evidence>
<organism evidence="10 11">
    <name type="scientific">Clitoria ternatea</name>
    <name type="common">Butterfly pea</name>
    <dbReference type="NCBI Taxonomy" id="43366"/>
    <lineage>
        <taxon>Eukaryota</taxon>
        <taxon>Viridiplantae</taxon>
        <taxon>Streptophyta</taxon>
        <taxon>Embryophyta</taxon>
        <taxon>Tracheophyta</taxon>
        <taxon>Spermatophyta</taxon>
        <taxon>Magnoliopsida</taxon>
        <taxon>eudicotyledons</taxon>
        <taxon>Gunneridae</taxon>
        <taxon>Pentapetalae</taxon>
        <taxon>rosids</taxon>
        <taxon>fabids</taxon>
        <taxon>Fabales</taxon>
        <taxon>Fabaceae</taxon>
        <taxon>Papilionoideae</taxon>
        <taxon>50 kb inversion clade</taxon>
        <taxon>NPAAA clade</taxon>
        <taxon>indigoferoid/millettioid clade</taxon>
        <taxon>Phaseoleae</taxon>
        <taxon>Clitoria</taxon>
    </lineage>
</organism>
<feature type="region of interest" description="Disordered" evidence="8">
    <location>
        <begin position="1174"/>
        <end position="1194"/>
    </location>
</feature>
<dbReference type="FunFam" id="1.25.10.10:FF:000420">
    <property type="entry name" value="Sister chromatid cohesion protein PDS5 isogeny B"/>
    <property type="match status" value="1"/>
</dbReference>
<dbReference type="CDD" id="cd19953">
    <property type="entry name" value="PDS5"/>
    <property type="match status" value="1"/>
</dbReference>
<keyword evidence="3" id="KW-0227">DNA damage</keyword>
<keyword evidence="5" id="KW-0234">DNA repair</keyword>
<evidence type="ECO:0000256" key="8">
    <source>
        <dbReference type="SAM" id="MobiDB-lite"/>
    </source>
</evidence>
<dbReference type="PANTHER" id="PTHR12663:SF0">
    <property type="entry name" value="PRECOCIOUS DISSOCIATION OF SISTERS 5, ISOFORM A"/>
    <property type="match status" value="1"/>
</dbReference>
<evidence type="ECO:0000313" key="11">
    <source>
        <dbReference type="Proteomes" id="UP001359559"/>
    </source>
</evidence>
<keyword evidence="6" id="KW-0539">Nucleus</keyword>
<dbReference type="GO" id="GO:0007064">
    <property type="term" value="P:mitotic sister chromatid cohesion"/>
    <property type="evidence" value="ECO:0007669"/>
    <property type="project" value="InterPro"/>
</dbReference>
<evidence type="ECO:0000256" key="9">
    <source>
        <dbReference type="SAM" id="Phobius"/>
    </source>
</evidence>
<dbReference type="EMBL" id="JAYKXN010000008">
    <property type="protein sequence ID" value="KAK7262067.1"/>
    <property type="molecule type" value="Genomic_DNA"/>
</dbReference>
<dbReference type="SUPFAM" id="SSF63748">
    <property type="entry name" value="Tudor/PWWP/MBT"/>
    <property type="match status" value="1"/>
</dbReference>
<evidence type="ECO:0000256" key="4">
    <source>
        <dbReference type="ARBA" id="ARBA00022776"/>
    </source>
</evidence>
<evidence type="ECO:0000256" key="2">
    <source>
        <dbReference type="ARBA" id="ARBA00022618"/>
    </source>
</evidence>
<feature type="region of interest" description="Disordered" evidence="8">
    <location>
        <begin position="1503"/>
        <end position="1542"/>
    </location>
</feature>
<dbReference type="Pfam" id="PF20168">
    <property type="entry name" value="PDS5"/>
    <property type="match status" value="1"/>
</dbReference>
<dbReference type="Proteomes" id="UP001359559">
    <property type="component" value="Unassembled WGS sequence"/>
</dbReference>
<keyword evidence="9" id="KW-0812">Transmembrane</keyword>
<dbReference type="CDD" id="cd20404">
    <property type="entry name" value="Tudor_Agenet_AtEML-like"/>
    <property type="match status" value="1"/>
</dbReference>
<keyword evidence="4" id="KW-0498">Mitosis</keyword>
<name>A0AAN9EQZ1_CLITE</name>
<feature type="compositionally biased region" description="Basic residues" evidence="8">
    <location>
        <begin position="1698"/>
        <end position="1710"/>
    </location>
</feature>
<keyword evidence="2" id="KW-0132">Cell division</keyword>
<feature type="region of interest" description="Disordered" evidence="8">
    <location>
        <begin position="1555"/>
        <end position="1710"/>
    </location>
</feature>
<dbReference type="GO" id="GO:0005634">
    <property type="term" value="C:nucleus"/>
    <property type="evidence" value="ECO:0007669"/>
    <property type="project" value="UniProtKB-SubCell"/>
</dbReference>
<feature type="compositionally biased region" description="Basic and acidic residues" evidence="8">
    <location>
        <begin position="1631"/>
        <end position="1647"/>
    </location>
</feature>
<dbReference type="SUPFAM" id="SSF48371">
    <property type="entry name" value="ARM repeat"/>
    <property type="match status" value="1"/>
</dbReference>
<evidence type="ECO:0000256" key="3">
    <source>
        <dbReference type="ARBA" id="ARBA00022763"/>
    </source>
</evidence>
<dbReference type="GO" id="GO:0006281">
    <property type="term" value="P:DNA repair"/>
    <property type="evidence" value="ECO:0007669"/>
    <property type="project" value="UniProtKB-KW"/>
</dbReference>
<comment type="caution">
    <text evidence="10">The sequence shown here is derived from an EMBL/GenBank/DDBJ whole genome shotgun (WGS) entry which is preliminary data.</text>
</comment>
<protein>
    <recommendedName>
        <fullName evidence="12">Sister chromatid cohesion protein PDS5 homolog A</fullName>
    </recommendedName>
</protein>
<dbReference type="Gene3D" id="2.30.30.140">
    <property type="match status" value="1"/>
</dbReference>
<gene>
    <name evidence="10" type="ORF">RJT34_29627</name>
</gene>
<dbReference type="Gene3D" id="1.25.10.10">
    <property type="entry name" value="Leucine-rich Repeat Variant"/>
    <property type="match status" value="1"/>
</dbReference>
<feature type="compositionally biased region" description="Basic residues" evidence="8">
    <location>
        <begin position="1584"/>
        <end position="1598"/>
    </location>
</feature>
<feature type="compositionally biased region" description="Basic and acidic residues" evidence="8">
    <location>
        <begin position="1527"/>
        <end position="1542"/>
    </location>
</feature>
<evidence type="ECO:0000256" key="5">
    <source>
        <dbReference type="ARBA" id="ARBA00023204"/>
    </source>
</evidence>
<evidence type="ECO:0000313" key="10">
    <source>
        <dbReference type="EMBL" id="KAK7262067.1"/>
    </source>
</evidence>
<evidence type="ECO:0000256" key="7">
    <source>
        <dbReference type="ARBA" id="ARBA00023306"/>
    </source>
</evidence>
<reference evidence="10 11" key="1">
    <citation type="submission" date="2024-01" db="EMBL/GenBank/DDBJ databases">
        <title>The genomes of 5 underutilized Papilionoideae crops provide insights into root nodulation and disease resistance.</title>
        <authorList>
            <person name="Yuan L."/>
        </authorList>
    </citation>
    <scope>NUCLEOTIDE SEQUENCE [LARGE SCALE GENOMIC DNA]</scope>
    <source>
        <strain evidence="10">LY-2023</strain>
        <tissue evidence="10">Leaf</tissue>
    </source>
</reference>
<dbReference type="InterPro" id="IPR011989">
    <property type="entry name" value="ARM-like"/>
</dbReference>
<feature type="compositionally biased region" description="Acidic residues" evidence="8">
    <location>
        <begin position="1681"/>
        <end position="1692"/>
    </location>
</feature>
<dbReference type="InterPro" id="IPR016024">
    <property type="entry name" value="ARM-type_fold"/>
</dbReference>
<feature type="compositionally biased region" description="Basic and acidic residues" evidence="8">
    <location>
        <begin position="1599"/>
        <end position="1624"/>
    </location>
</feature>
<dbReference type="GO" id="GO:0000785">
    <property type="term" value="C:chromatin"/>
    <property type="evidence" value="ECO:0007669"/>
    <property type="project" value="TreeGrafter"/>
</dbReference>
<feature type="transmembrane region" description="Helical" evidence="9">
    <location>
        <begin position="24"/>
        <end position="40"/>
    </location>
</feature>
<accession>A0AAN9EQZ1</accession>
<keyword evidence="11" id="KW-1185">Reference proteome</keyword>
<dbReference type="InterPro" id="IPR039776">
    <property type="entry name" value="Pds5"/>
</dbReference>
<feature type="region of interest" description="Disordered" evidence="8">
    <location>
        <begin position="1254"/>
        <end position="1341"/>
    </location>
</feature>
<feature type="compositionally biased region" description="Basic residues" evidence="8">
    <location>
        <begin position="1288"/>
        <end position="1300"/>
    </location>
</feature>
<keyword evidence="9" id="KW-1133">Transmembrane helix</keyword>
<keyword evidence="7" id="KW-0131">Cell cycle</keyword>
<sequence>MMCEGECGGQQQHRRRKIKNKTKPSFFLLLLNSFLCLLLHERALKRHRRIVILIMAERAHLQLKDLGSKLETLPSSKDALIKLLKQATTCLAELDQSPSTSTLELMKPFFNAIVKPELLKHQDRDVKLLVATCVCEITRITAPEAPYSDEILKDVFQLIVGTFGGLSDTNGPSFGRRVVILETLAKYRSCVVMLDLECDDLVNEMFSTFFAVARDDHPESVLSSMQTIMVVLLEESEEVRGDLLSILLSKLGCDKKGVNMAARKLAMNVIQQCVGKLEPSIKQILLSLMSGDSKPVNSQVEYHGIIYDLYCCAPQILSGVLPYVTGELLTDQLEIRLKAMNMVGDMISLPGSSFPEAFQPIFLEFLKRLTDRVVEVRMSVLEHVKNCLLLNPFREEAHQIILALCERLLDFDENVRKQVVAVICDVACHTPNAVVLETVKLVAERLRDKSLLVKKYTMERLAELYRVVCEKSRDTVNADQYNWILGKILRCFYDKDFRSDIIESVLCGSLFPVEFSIVDIVKHWVGIFSGFDKVEIKALEKIMEQKQRIQQEMQKYLSLRHVSQDKDIPEVQKKILFCFRVMSRSFADPIKAEESFQTLDQLKDANIWKILTNLVDPNTSLHQVRAYRDDLLKILGEKHRLYEFLNTFSVKCSYLLFNKEHVRAILLETIAQKSAENAQRTQSCMNLLVIIARFSPLLLGGSVEELVNLLKDNNDIIQEGVLNVLAKAGGTIREQLAVASSSVDLILERLCLEGSRRQAKYAVHALASITKDDGLKSLSVLYKKLVDMLEEKAHLPAVLQSLGCIAQTAMPVFETRENEVQQFIIDNILKSDSKEDHSRTSWDDKSDFCMLKIYGIKTLVKSYLPVKDAHVRQHIDSLLGILRNILSYGEMSKDLKASSVDKAHLKLASAKAVLRLSRLWDHKIPVDIFHLTLRASETSFPEAKKIFLSKIHQYIKDRLLDAKYTCAFLINIFGSKPEEFAEDKQNLADIIQMHHQLKARQLSVQSDANSLTAYPEYILPYLVHALAHNSCPDVDECKDVRAYDNIYRQLHLILSMLLQRDEDAKSEVTTDKEKEIVSAIVSIFLTIKDSEDMTDTSKSKNSHAICDLGLAITKRLVQKDVDLQGLSHFLSLPPMLYKASEKKEGDDTMVSEVKSWLADESVLTHFESLELEVVPSQSAEDEASKDDEKDGNEIPLRKMLKHIKSQRTSGKKVKRNKFVQANKTKMAENEFDVLNMVRQINLDNLATSTNIELSNGHEHPLSKKAWNNPEHVTSKKRKGGETTSLPVTKRRRSSSTHGKLRLSTNISKASRRISGEDSSQGKPLLDVEINPGADSKTMQRKIAKDCEEDLLISSLKQKVKHSDSYHNDQLNKPDEHNRMSADTIKLSDQTLGNNHMSSIGSTKKGKRKSIAGLAKCMAKEGEIDTEDLIGHRIKVWWPTDKKFYGGSVMSYDPLKGRHVILYDDGDVEILHLEKERWELIDKGRKSAKKINLSSIEASEQKYKASIAPPSKRTRKLVNGKQSPSKPVKRERGQKRASEDAKETLEISNLEVTTTSKADEMYSDGSEEELIRGFNGIPRTEKQFNKKTKSVSRGKRLKKEKNFHYTEESDGEKLDYSESLSDDRVSVPQGSLEEREVDKSSRGMREDANGEEESDSEGHQDNSDTWDSPLEMEKSHIQPSSPEDDDITVEISDDVPLSKWKRKPGKKCMGK</sequence>